<keyword evidence="2" id="KW-0489">Methyltransferase</keyword>
<dbReference type="PANTHER" id="PTHR18895">
    <property type="entry name" value="HEMK METHYLTRANSFERASE"/>
    <property type="match status" value="1"/>
</dbReference>
<organism evidence="7 8">
    <name type="scientific">Nocardia cyriacigeorgica</name>
    <dbReference type="NCBI Taxonomy" id="135487"/>
    <lineage>
        <taxon>Bacteria</taxon>
        <taxon>Bacillati</taxon>
        <taxon>Actinomycetota</taxon>
        <taxon>Actinomycetes</taxon>
        <taxon>Mycobacteriales</taxon>
        <taxon>Nocardiaceae</taxon>
        <taxon>Nocardia</taxon>
    </lineage>
</organism>
<protein>
    <recommendedName>
        <fullName evidence="1">peptide chain release factor N(5)-glutamine methyltransferase</fullName>
        <ecNumber evidence="1">2.1.1.297</ecNumber>
    </recommendedName>
</protein>
<accession>A0A5R8P9S5</accession>
<dbReference type="NCBIfam" id="TIGR03704">
    <property type="entry name" value="PrmC_rel_meth"/>
    <property type="match status" value="1"/>
</dbReference>
<dbReference type="InterPro" id="IPR029063">
    <property type="entry name" value="SAM-dependent_MTases_sf"/>
</dbReference>
<gene>
    <name evidence="7" type="ORF">FEK35_20335</name>
</gene>
<keyword evidence="3" id="KW-0808">Transferase</keyword>
<dbReference type="EC" id="2.1.1.297" evidence="1"/>
<dbReference type="GO" id="GO:0032259">
    <property type="term" value="P:methylation"/>
    <property type="evidence" value="ECO:0007669"/>
    <property type="project" value="UniProtKB-KW"/>
</dbReference>
<dbReference type="PANTHER" id="PTHR18895:SF74">
    <property type="entry name" value="MTRF1L RELEASE FACTOR GLUTAMINE METHYLTRANSFERASE"/>
    <property type="match status" value="1"/>
</dbReference>
<evidence type="ECO:0000313" key="7">
    <source>
        <dbReference type="EMBL" id="TLG04190.1"/>
    </source>
</evidence>
<dbReference type="EMBL" id="VBUU01000023">
    <property type="protein sequence ID" value="TLG04190.1"/>
    <property type="molecule type" value="Genomic_DNA"/>
</dbReference>
<evidence type="ECO:0000256" key="4">
    <source>
        <dbReference type="ARBA" id="ARBA00022691"/>
    </source>
</evidence>
<evidence type="ECO:0000256" key="3">
    <source>
        <dbReference type="ARBA" id="ARBA00022679"/>
    </source>
</evidence>
<dbReference type="InterPro" id="IPR050320">
    <property type="entry name" value="N5-glutamine_MTase"/>
</dbReference>
<evidence type="ECO:0000256" key="1">
    <source>
        <dbReference type="ARBA" id="ARBA00012771"/>
    </source>
</evidence>
<comment type="caution">
    <text evidence="7">The sequence shown here is derived from an EMBL/GenBank/DDBJ whole genome shotgun (WGS) entry which is preliminary data.</text>
</comment>
<sequence length="284" mass="30160">MRLPNNRARSGPAPKHTGAVIDPNFDAVVARLRAAGCVFAEDEARLLLDATTDRAELDRLVERRAAGVPLEYLLGWVEFRGLRIGIRPGVFVPRQRTAFLVDEAVALARAAGRAELTVVDMCCGSGALGLALVTELAEQTSLIELDAADIDPVAVGCAQQNLEPIGGRAHQGDLFAALPPHLRGRIDILLCNTPYVPSGEIARMPPEARDHEPVAALDGGYDGLDIFRRVAAEAAEWLAPGGHLLVEISEEQEQTASAIATDAGLTAVIAHSPELYATAIVCTN</sequence>
<dbReference type="Gene3D" id="1.10.8.10">
    <property type="entry name" value="DNA helicase RuvA subunit, C-terminal domain"/>
    <property type="match status" value="1"/>
</dbReference>
<dbReference type="AlphaFoldDB" id="A0A5R8P9S5"/>
<evidence type="ECO:0000256" key="5">
    <source>
        <dbReference type="ARBA" id="ARBA00048391"/>
    </source>
</evidence>
<dbReference type="Gene3D" id="3.40.50.150">
    <property type="entry name" value="Vaccinia Virus protein VP39"/>
    <property type="match status" value="1"/>
</dbReference>
<evidence type="ECO:0000313" key="8">
    <source>
        <dbReference type="Proteomes" id="UP000308349"/>
    </source>
</evidence>
<dbReference type="Pfam" id="PF05175">
    <property type="entry name" value="MTS"/>
    <property type="match status" value="1"/>
</dbReference>
<keyword evidence="4" id="KW-0949">S-adenosyl-L-methionine</keyword>
<feature type="domain" description="Methyltransferase small" evidence="6">
    <location>
        <begin position="114"/>
        <end position="196"/>
    </location>
</feature>
<dbReference type="InterPro" id="IPR007848">
    <property type="entry name" value="Small_mtfrase_dom"/>
</dbReference>
<dbReference type="GO" id="GO:0102559">
    <property type="term" value="F:peptide chain release factor N(5)-glutamine methyltransferase activity"/>
    <property type="evidence" value="ECO:0007669"/>
    <property type="project" value="UniProtKB-EC"/>
</dbReference>
<reference evidence="7 8" key="1">
    <citation type="submission" date="2019-05" db="EMBL/GenBank/DDBJ databases">
        <title>Genomes sequences of two Nocardia cyriacigeorgica environmental isolates, type strains Nocardia asteroides ATCC 19247 and Nocardia cyriacigeorgica DSM 44484.</title>
        <authorList>
            <person name="Vautrin F."/>
            <person name="Bergeron E."/>
            <person name="Dubost A."/>
            <person name="Abrouk D."/>
            <person name="Rodriguez Nava V."/>
            <person name="Pujic P."/>
        </authorList>
    </citation>
    <scope>NUCLEOTIDE SEQUENCE [LARGE SCALE GENOMIC DNA]</scope>
    <source>
        <strain evidence="7 8">EML 1456</strain>
    </source>
</reference>
<evidence type="ECO:0000256" key="2">
    <source>
        <dbReference type="ARBA" id="ARBA00022603"/>
    </source>
</evidence>
<proteinExistence type="predicted"/>
<comment type="catalytic activity">
    <reaction evidence="5">
        <text>L-glutaminyl-[peptide chain release factor] + S-adenosyl-L-methionine = N(5)-methyl-L-glutaminyl-[peptide chain release factor] + S-adenosyl-L-homocysteine + H(+)</text>
        <dbReference type="Rhea" id="RHEA:42896"/>
        <dbReference type="Rhea" id="RHEA-COMP:10271"/>
        <dbReference type="Rhea" id="RHEA-COMP:10272"/>
        <dbReference type="ChEBI" id="CHEBI:15378"/>
        <dbReference type="ChEBI" id="CHEBI:30011"/>
        <dbReference type="ChEBI" id="CHEBI:57856"/>
        <dbReference type="ChEBI" id="CHEBI:59789"/>
        <dbReference type="ChEBI" id="CHEBI:61891"/>
        <dbReference type="EC" id="2.1.1.297"/>
    </reaction>
</comment>
<dbReference type="Proteomes" id="UP000308349">
    <property type="component" value="Unassembled WGS sequence"/>
</dbReference>
<dbReference type="NCBIfam" id="TIGR00536">
    <property type="entry name" value="hemK_fam"/>
    <property type="match status" value="1"/>
</dbReference>
<dbReference type="InterPro" id="IPR022446">
    <property type="entry name" value="MeTrfrase_put"/>
</dbReference>
<dbReference type="OrthoDB" id="9800643at2"/>
<name>A0A5R8P9S5_9NOCA</name>
<dbReference type="CDD" id="cd02440">
    <property type="entry name" value="AdoMet_MTases"/>
    <property type="match status" value="1"/>
</dbReference>
<dbReference type="InterPro" id="IPR004556">
    <property type="entry name" value="HemK-like"/>
</dbReference>
<dbReference type="SUPFAM" id="SSF53335">
    <property type="entry name" value="S-adenosyl-L-methionine-dependent methyltransferases"/>
    <property type="match status" value="1"/>
</dbReference>
<evidence type="ECO:0000259" key="6">
    <source>
        <dbReference type="Pfam" id="PF05175"/>
    </source>
</evidence>